<dbReference type="PANTHER" id="PTHR12526">
    <property type="entry name" value="GLYCOSYLTRANSFERASE"/>
    <property type="match status" value="1"/>
</dbReference>
<dbReference type="EC" id="2.4.-.-" evidence="3"/>
<dbReference type="RefSeq" id="WP_342687847.1">
    <property type="nucleotide sequence ID" value="NZ_JAZBJM010000011.1"/>
</dbReference>
<dbReference type="Pfam" id="PF00534">
    <property type="entry name" value="Glycos_transf_1"/>
    <property type="match status" value="1"/>
</dbReference>
<dbReference type="AlphaFoldDB" id="A0AB35YU35"/>
<sequence>MPAEKKFKVCLVSISLAKGGLERSCAMLSQMLEARGHEVHLVILNDEIDYPFSGKILNLGKIKTENDALVKRLLRFRKFRNYLKTEKFDVVIDHRPKNIFNRELFYANFIYREINKIYVVHSSKKTEYLTENPSAFSKIYRKNSINIAVSKYIETEVLRKEGIENSITIHNAFNPAWEIDGGELPEILQNKKYILSYGRLDDSVKDFLFLIEAFMQSSVWEKDVHLVILGDGKDREMLQKFANSKACFDKIIFLPFTNSPFAIIKNARCVSLTSKYEGFPMVLVESLSLGTPVVSLDIVSGPSEIIQHHKNGLLIPERSLPLFAEALQSVCFDETLFQNLKKNTKSSVEKFSMQNISEKWNQTLLHALR</sequence>
<dbReference type="CDD" id="cd03811">
    <property type="entry name" value="GT4_GT28_WabH-like"/>
    <property type="match status" value="1"/>
</dbReference>
<evidence type="ECO:0000259" key="2">
    <source>
        <dbReference type="Pfam" id="PF13439"/>
    </source>
</evidence>
<evidence type="ECO:0000313" key="6">
    <source>
        <dbReference type="Proteomes" id="UP001390963"/>
    </source>
</evidence>
<dbReference type="InterPro" id="IPR001296">
    <property type="entry name" value="Glyco_trans_1"/>
</dbReference>
<feature type="domain" description="Glycosyltransferase subfamily 4-like N-terminal" evidence="2">
    <location>
        <begin position="19"/>
        <end position="175"/>
    </location>
</feature>
<name>A0AB35YU35_9FLAO</name>
<accession>A0AB35YU35</accession>
<gene>
    <name evidence="4" type="ORF">VZD24_12870</name>
    <name evidence="3" type="ORF">VZD85_13285</name>
</gene>
<dbReference type="Pfam" id="PF13439">
    <property type="entry name" value="Glyco_transf_4"/>
    <property type="match status" value="1"/>
</dbReference>
<dbReference type="GO" id="GO:0016757">
    <property type="term" value="F:glycosyltransferase activity"/>
    <property type="evidence" value="ECO:0007669"/>
    <property type="project" value="UniProtKB-KW"/>
</dbReference>
<comment type="caution">
    <text evidence="3">The sequence shown here is derived from an EMBL/GenBank/DDBJ whole genome shotgun (WGS) entry which is preliminary data.</text>
</comment>
<dbReference type="SUPFAM" id="SSF53756">
    <property type="entry name" value="UDP-Glycosyltransferase/glycogen phosphorylase"/>
    <property type="match status" value="1"/>
</dbReference>
<dbReference type="Proteomes" id="UP001388259">
    <property type="component" value="Unassembled WGS sequence"/>
</dbReference>
<dbReference type="EMBL" id="JAZBJM010000011">
    <property type="protein sequence ID" value="MEM0519330.1"/>
    <property type="molecule type" value="Genomic_DNA"/>
</dbReference>
<dbReference type="Gene3D" id="3.40.50.2000">
    <property type="entry name" value="Glycogen Phosphorylase B"/>
    <property type="match status" value="2"/>
</dbReference>
<evidence type="ECO:0000259" key="1">
    <source>
        <dbReference type="Pfam" id="PF00534"/>
    </source>
</evidence>
<dbReference type="InterPro" id="IPR028098">
    <property type="entry name" value="Glyco_trans_4-like_N"/>
</dbReference>
<feature type="domain" description="Glycosyl transferase family 1" evidence="1">
    <location>
        <begin position="189"/>
        <end position="345"/>
    </location>
</feature>
<dbReference type="EMBL" id="JBANCF010000012">
    <property type="protein sequence ID" value="MEM0574411.1"/>
    <property type="molecule type" value="Genomic_DNA"/>
</dbReference>
<protein>
    <submittedName>
        <fullName evidence="3">Glycosyltransferase</fullName>
        <ecNumber evidence="3">2.4.-.-</ecNumber>
    </submittedName>
</protein>
<dbReference type="Proteomes" id="UP001390963">
    <property type="component" value="Unassembled WGS sequence"/>
</dbReference>
<keyword evidence="3" id="KW-0808">Transferase</keyword>
<proteinExistence type="predicted"/>
<evidence type="ECO:0000313" key="4">
    <source>
        <dbReference type="EMBL" id="MEM0574411.1"/>
    </source>
</evidence>
<keyword evidence="3" id="KW-0328">Glycosyltransferase</keyword>
<organism evidence="3 5">
    <name type="scientific">Aequorivita flava</name>
    <dbReference type="NCBI Taxonomy" id="3114371"/>
    <lineage>
        <taxon>Bacteria</taxon>
        <taxon>Pseudomonadati</taxon>
        <taxon>Bacteroidota</taxon>
        <taxon>Flavobacteriia</taxon>
        <taxon>Flavobacteriales</taxon>
        <taxon>Flavobacteriaceae</taxon>
        <taxon>Aequorivita</taxon>
    </lineage>
</organism>
<reference evidence="3 6" key="1">
    <citation type="submission" date="2024-01" db="EMBL/GenBank/DDBJ databases">
        <title>Aequorivita flavus sp. nov., isolated from deep-sea sediment.</title>
        <authorList>
            <person name="Chen X."/>
        </authorList>
    </citation>
    <scope>NUCLEOTIDE SEQUENCE</scope>
    <source>
        <strain evidence="3">MCCC 1A16923</strain>
        <strain evidence="4 6">MCCC 1A16935</strain>
    </source>
</reference>
<keyword evidence="6" id="KW-1185">Reference proteome</keyword>
<evidence type="ECO:0000313" key="3">
    <source>
        <dbReference type="EMBL" id="MEM0519330.1"/>
    </source>
</evidence>
<evidence type="ECO:0000313" key="5">
    <source>
        <dbReference type="Proteomes" id="UP001388259"/>
    </source>
</evidence>